<dbReference type="PROSITE" id="PS00108">
    <property type="entry name" value="PROTEIN_KINASE_ST"/>
    <property type="match status" value="2"/>
</dbReference>
<dbReference type="GO" id="GO:0051707">
    <property type="term" value="P:response to other organism"/>
    <property type="evidence" value="ECO:0007669"/>
    <property type="project" value="UniProtKB-ARBA"/>
</dbReference>
<evidence type="ECO:0000256" key="19">
    <source>
        <dbReference type="PROSITE-ProRule" id="PRU10141"/>
    </source>
</evidence>
<evidence type="ECO:0000256" key="9">
    <source>
        <dbReference type="ARBA" id="ARBA00022741"/>
    </source>
</evidence>
<dbReference type="Pfam" id="PF08276">
    <property type="entry name" value="PAN_2"/>
    <property type="match status" value="1"/>
</dbReference>
<dbReference type="Gene3D" id="2.90.10.10">
    <property type="entry name" value="Bulb-type lectin domain"/>
    <property type="match status" value="2"/>
</dbReference>
<evidence type="ECO:0000256" key="10">
    <source>
        <dbReference type="ARBA" id="ARBA00022777"/>
    </source>
</evidence>
<reference evidence="23 24" key="1">
    <citation type="journal article" date="2016" name="DNA Res.">
        <title>The draft genome of MD-2 pineapple using hybrid error correction of long reads.</title>
        <authorList>
            <person name="Redwan R.M."/>
            <person name="Saidin A."/>
            <person name="Kumar S.V."/>
        </authorList>
    </citation>
    <scope>NUCLEOTIDE SEQUENCE [LARGE SCALE GENOMIC DNA]</scope>
    <source>
        <strain evidence="24">cv. MD2</strain>
        <tissue evidence="23">Leaf</tissue>
    </source>
</reference>
<keyword evidence="6 20" id="KW-0812">Transmembrane</keyword>
<dbReference type="GO" id="GO:0005524">
    <property type="term" value="F:ATP binding"/>
    <property type="evidence" value="ECO:0007669"/>
    <property type="project" value="UniProtKB-UniRule"/>
</dbReference>
<evidence type="ECO:0000259" key="22">
    <source>
        <dbReference type="PROSITE" id="PS50927"/>
    </source>
</evidence>
<keyword evidence="15 23" id="KW-0675">Receptor</keyword>
<feature type="transmembrane region" description="Helical" evidence="20">
    <location>
        <begin position="784"/>
        <end position="815"/>
    </location>
</feature>
<evidence type="ECO:0000256" key="12">
    <source>
        <dbReference type="ARBA" id="ARBA00022989"/>
    </source>
</evidence>
<dbReference type="Proteomes" id="UP000092600">
    <property type="component" value="Unassembled WGS sequence"/>
</dbReference>
<feature type="domain" description="Protein kinase" evidence="21">
    <location>
        <begin position="77"/>
        <end position="357"/>
    </location>
</feature>
<evidence type="ECO:0000313" key="24">
    <source>
        <dbReference type="Proteomes" id="UP000092600"/>
    </source>
</evidence>
<evidence type="ECO:0000256" key="3">
    <source>
        <dbReference type="ARBA" id="ARBA00022527"/>
    </source>
</evidence>
<comment type="catalytic activity">
    <reaction evidence="17">
        <text>L-threonyl-[protein] + ATP = O-phospho-L-threonyl-[protein] + ADP + H(+)</text>
        <dbReference type="Rhea" id="RHEA:46608"/>
        <dbReference type="Rhea" id="RHEA-COMP:11060"/>
        <dbReference type="Rhea" id="RHEA-COMP:11605"/>
        <dbReference type="ChEBI" id="CHEBI:15378"/>
        <dbReference type="ChEBI" id="CHEBI:30013"/>
        <dbReference type="ChEBI" id="CHEBI:30616"/>
        <dbReference type="ChEBI" id="CHEBI:61977"/>
        <dbReference type="ChEBI" id="CHEBI:456216"/>
        <dbReference type="EC" id="2.7.11.1"/>
    </reaction>
</comment>
<evidence type="ECO:0000256" key="20">
    <source>
        <dbReference type="SAM" id="Phobius"/>
    </source>
</evidence>
<dbReference type="SUPFAM" id="SSF56112">
    <property type="entry name" value="Protein kinase-like (PK-like)"/>
    <property type="match status" value="2"/>
</dbReference>
<gene>
    <name evidence="23" type="ORF">ACMD2_11432</name>
</gene>
<dbReference type="PROSITE" id="PS00107">
    <property type="entry name" value="PROTEIN_KINASE_ATP"/>
    <property type="match status" value="2"/>
</dbReference>
<dbReference type="SMART" id="SM00220">
    <property type="entry name" value="S_TKc"/>
    <property type="match status" value="2"/>
</dbReference>
<dbReference type="SMART" id="SM00108">
    <property type="entry name" value="B_lectin"/>
    <property type="match status" value="1"/>
</dbReference>
<dbReference type="PANTHER" id="PTHR47976">
    <property type="entry name" value="G-TYPE LECTIN S-RECEPTOR-LIKE SERINE/THREONINE-PROTEIN KINASE SD2-5"/>
    <property type="match status" value="1"/>
</dbReference>
<comment type="catalytic activity">
    <reaction evidence="18">
        <text>L-seryl-[protein] + ATP = O-phospho-L-seryl-[protein] + ADP + H(+)</text>
        <dbReference type="Rhea" id="RHEA:17989"/>
        <dbReference type="Rhea" id="RHEA-COMP:9863"/>
        <dbReference type="Rhea" id="RHEA-COMP:11604"/>
        <dbReference type="ChEBI" id="CHEBI:15378"/>
        <dbReference type="ChEBI" id="CHEBI:29999"/>
        <dbReference type="ChEBI" id="CHEBI:30616"/>
        <dbReference type="ChEBI" id="CHEBI:83421"/>
        <dbReference type="ChEBI" id="CHEBI:456216"/>
        <dbReference type="EC" id="2.7.11.1"/>
    </reaction>
</comment>
<dbReference type="CDD" id="cd01098">
    <property type="entry name" value="PAN_AP_plant"/>
    <property type="match status" value="1"/>
</dbReference>
<dbReference type="GO" id="GO:0004674">
    <property type="term" value="F:protein serine/threonine kinase activity"/>
    <property type="evidence" value="ECO:0007669"/>
    <property type="project" value="UniProtKB-KW"/>
</dbReference>
<dbReference type="GO" id="GO:0016020">
    <property type="term" value="C:membrane"/>
    <property type="evidence" value="ECO:0007669"/>
    <property type="project" value="UniProtKB-SubCell"/>
</dbReference>
<dbReference type="PROSITE" id="PS50011">
    <property type="entry name" value="PROTEIN_KINASE_DOM"/>
    <property type="match status" value="2"/>
</dbReference>
<evidence type="ECO:0000256" key="17">
    <source>
        <dbReference type="ARBA" id="ARBA00047899"/>
    </source>
</evidence>
<evidence type="ECO:0000259" key="21">
    <source>
        <dbReference type="PROSITE" id="PS50011"/>
    </source>
</evidence>
<evidence type="ECO:0000256" key="4">
    <source>
        <dbReference type="ARBA" id="ARBA00022536"/>
    </source>
</evidence>
<feature type="binding site" evidence="19">
    <location>
        <position position="885"/>
    </location>
    <ligand>
        <name>ATP</name>
        <dbReference type="ChEBI" id="CHEBI:30616"/>
    </ligand>
</feature>
<dbReference type="PROSITE" id="PS50927">
    <property type="entry name" value="BULB_LECTIN"/>
    <property type="match status" value="1"/>
</dbReference>
<evidence type="ECO:0000256" key="16">
    <source>
        <dbReference type="ARBA" id="ARBA00023180"/>
    </source>
</evidence>
<dbReference type="InterPro" id="IPR008271">
    <property type="entry name" value="Ser/Thr_kinase_AS"/>
</dbReference>
<dbReference type="InterPro" id="IPR036426">
    <property type="entry name" value="Bulb-type_lectin_dom_sf"/>
</dbReference>
<feature type="domain" description="Bulb-type lectin" evidence="22">
    <location>
        <begin position="348"/>
        <end position="478"/>
    </location>
</feature>
<dbReference type="InterPro" id="IPR000719">
    <property type="entry name" value="Prot_kinase_dom"/>
</dbReference>
<dbReference type="EC" id="2.7.11.1" evidence="2"/>
<evidence type="ECO:0000256" key="7">
    <source>
        <dbReference type="ARBA" id="ARBA00022729"/>
    </source>
</evidence>
<dbReference type="Pfam" id="PF01453">
    <property type="entry name" value="B_lectin"/>
    <property type="match status" value="1"/>
</dbReference>
<keyword evidence="9 19" id="KW-0547">Nucleotide-binding</keyword>
<dbReference type="InterPro" id="IPR017441">
    <property type="entry name" value="Protein_kinase_ATP_BS"/>
</dbReference>
<keyword evidence="7" id="KW-0732">Signal</keyword>
<keyword evidence="4" id="KW-0245">EGF-like domain</keyword>
<dbReference type="InterPro" id="IPR001245">
    <property type="entry name" value="Ser-Thr/Tyr_kinase_cat_dom"/>
</dbReference>
<organism evidence="23 24">
    <name type="scientific">Ananas comosus</name>
    <name type="common">Pineapple</name>
    <name type="synonym">Ananas ananas</name>
    <dbReference type="NCBI Taxonomy" id="4615"/>
    <lineage>
        <taxon>Eukaryota</taxon>
        <taxon>Viridiplantae</taxon>
        <taxon>Streptophyta</taxon>
        <taxon>Embryophyta</taxon>
        <taxon>Tracheophyta</taxon>
        <taxon>Spermatophyta</taxon>
        <taxon>Magnoliopsida</taxon>
        <taxon>Liliopsida</taxon>
        <taxon>Poales</taxon>
        <taxon>Bromeliaceae</taxon>
        <taxon>Bromelioideae</taxon>
        <taxon>Ananas</taxon>
    </lineage>
</organism>
<evidence type="ECO:0000256" key="18">
    <source>
        <dbReference type="ARBA" id="ARBA00048679"/>
    </source>
</evidence>
<dbReference type="InterPro" id="IPR051343">
    <property type="entry name" value="G-type_lectin_kinases/EP1-like"/>
</dbReference>
<dbReference type="FunFam" id="1.10.510.10:FF:000237">
    <property type="entry name" value="G-type lectin S-receptor-like serine/threonine-protein kinase"/>
    <property type="match status" value="2"/>
</dbReference>
<evidence type="ECO:0000256" key="14">
    <source>
        <dbReference type="ARBA" id="ARBA00023157"/>
    </source>
</evidence>
<sequence>MFPANPCQTIQADDGGGACGFNAYCNFDDDQSVRLNCKCVLGYKFIDTNHNKNQIEQTMLGSNLRVFTYKELEEATDNFREELGSGGFGIVYKGALAAGFHMAIAVKKLDRAAAKESEQEFTNEVRSIAQTHHKNLVKLLGFCNEGNHRMLVYEYMSNGSLTSFLFGSTRLEWNKRAQIIMGIARGLSYLHEDCTTQIIHCDIKSQNILLNDDFIPKISDFGLAKLLRADQTRTNTAIRGTKGYVAPEWFKNSAVTAKVDVYSFGVLLLEIICCRKNVQTEAATEEAAVLAYWAHDCFRNGRLDLLVDGNEEAMIDVTRVERFVTVAIWCILEEPSLRPSMRKVAQMLEGAVAVPNLTVGSNLSSSGPNSSIFSPSGDFAFGFWPLDTDSSLFLLAVWFNNTSPQVVVWFATNNTNPVQVPAKSTLHLTQAGQLSLFDSNGQEVWSRDAANATGVSLLDSGNLVLYDSSGALPWQSFQNPTDTILPGQSLGENSELRSKLTSSDFSTGRFELAVQSDGNLVLYPIAIPTGNVYRAYWASNTQYDKKLQLVFNSSGSLYYQVENSSQTSLTSAAMYSPTDFYERATLDPDGALRLYVYPKNNNNNSGSTNTWTVVGMLPANPCQKIQADGDGGGGACGFNAYCNFDDDQSMQLNCECVLGCKFIDTNRTYLGCIPDFTVQSCDEYQSNQYMFNEMPNMDWPGNSYEHYTPTDEDTCRALCLADCLCSAAVFQGVDCWKIKMPLTNGGQGMSVGGKALIKVPKTNASFPAHGSLNTITVVKKDRSALILIISVLLGSSGFLNILIVIAAAIVSFSFCNRTKDKKNQMEQTMLGSNLRVFTYKELEEATDNFREELGSGGFGVVYKGALAAEFRTAIAVKKLDRAAAKESEQEFTNEVRSIAQTHHKNLVKLLGFCNEGNHRMLVYEHMSNGSLTSFLFGCTRPEWNKRAQIVLGIARGLLYLHEDCTAQIIHCDIKSQNILLDDNFIPKISDFGLAKLLRADQTRTNTAIRGTKGYVAPEWFKNSAVTAKVDVFSFGVLLLEIVCCRKNVQMEAATEEATVLTYWAYDCFKDGRLDLLVDGDEEAMFDIKRVERFVMVAIWCIQEEPSLRPSMRKVAQMLEGAVAVAVPPDPSSYISSIV</sequence>
<protein>
    <recommendedName>
        <fullName evidence="2">non-specific serine/threonine protein kinase</fullName>
        <ecNumber evidence="2">2.7.11.1</ecNumber>
    </recommendedName>
</protein>
<keyword evidence="16" id="KW-0325">Glycoprotein</keyword>
<evidence type="ECO:0000256" key="15">
    <source>
        <dbReference type="ARBA" id="ARBA00023170"/>
    </source>
</evidence>
<keyword evidence="12 20" id="KW-1133">Transmembrane helix</keyword>
<evidence type="ECO:0000256" key="2">
    <source>
        <dbReference type="ARBA" id="ARBA00012513"/>
    </source>
</evidence>
<comment type="subcellular location">
    <subcellularLocation>
        <location evidence="1">Membrane</location>
        <topology evidence="1">Single-pass type I membrane protein</topology>
    </subcellularLocation>
</comment>
<feature type="domain" description="Protein kinase" evidence="21">
    <location>
        <begin position="847"/>
        <end position="1122"/>
    </location>
</feature>
<keyword evidence="11 19" id="KW-0067">ATP-binding</keyword>
<dbReference type="SUPFAM" id="SSF51110">
    <property type="entry name" value="alpha-D-mannose-specific plant lectins"/>
    <property type="match status" value="2"/>
</dbReference>
<evidence type="ECO:0000256" key="13">
    <source>
        <dbReference type="ARBA" id="ARBA00023136"/>
    </source>
</evidence>
<dbReference type="Pfam" id="PF00069">
    <property type="entry name" value="Pkinase"/>
    <property type="match status" value="1"/>
</dbReference>
<dbReference type="CDD" id="cd14066">
    <property type="entry name" value="STKc_IRAK"/>
    <property type="match status" value="2"/>
</dbReference>
<dbReference type="EMBL" id="LSRQ01006343">
    <property type="protein sequence ID" value="OAY66281.1"/>
    <property type="molecule type" value="Genomic_DNA"/>
</dbReference>
<keyword evidence="8 23" id="KW-0430">Lectin</keyword>
<dbReference type="Gene3D" id="3.30.200.20">
    <property type="entry name" value="Phosphorylase Kinase, domain 1"/>
    <property type="match status" value="2"/>
</dbReference>
<proteinExistence type="predicted"/>
<keyword evidence="13 20" id="KW-0472">Membrane</keyword>
<keyword evidence="14" id="KW-1015">Disulfide bond</keyword>
<evidence type="ECO:0000256" key="1">
    <source>
        <dbReference type="ARBA" id="ARBA00004479"/>
    </source>
</evidence>
<dbReference type="InterPro" id="IPR003609">
    <property type="entry name" value="Pan_app"/>
</dbReference>
<dbReference type="InterPro" id="IPR001480">
    <property type="entry name" value="Bulb-type_lectin_dom"/>
</dbReference>
<dbReference type="Pfam" id="PF07714">
    <property type="entry name" value="PK_Tyr_Ser-Thr"/>
    <property type="match status" value="1"/>
</dbReference>
<evidence type="ECO:0000256" key="11">
    <source>
        <dbReference type="ARBA" id="ARBA00022840"/>
    </source>
</evidence>
<dbReference type="CDD" id="cd00028">
    <property type="entry name" value="B_lectin"/>
    <property type="match status" value="1"/>
</dbReference>
<evidence type="ECO:0000313" key="23">
    <source>
        <dbReference type="EMBL" id="OAY66281.1"/>
    </source>
</evidence>
<keyword evidence="5" id="KW-0808">Transferase</keyword>
<feature type="binding site" evidence="19">
    <location>
        <position position="115"/>
    </location>
    <ligand>
        <name>ATP</name>
        <dbReference type="ChEBI" id="CHEBI:30616"/>
    </ligand>
</feature>
<keyword evidence="10 23" id="KW-0418">Kinase</keyword>
<dbReference type="STRING" id="4615.A0A199UNR1"/>
<evidence type="ECO:0000256" key="8">
    <source>
        <dbReference type="ARBA" id="ARBA00022734"/>
    </source>
</evidence>
<accession>A0A199UNR1</accession>
<dbReference type="AlphaFoldDB" id="A0A199UNR1"/>
<dbReference type="GO" id="GO:0030246">
    <property type="term" value="F:carbohydrate binding"/>
    <property type="evidence" value="ECO:0007669"/>
    <property type="project" value="UniProtKB-KW"/>
</dbReference>
<dbReference type="PANTHER" id="PTHR47976:SF108">
    <property type="entry name" value="G-TYPE LECTIN S-RECEPTOR-LIKE SERINE_THREONINE-PROTEIN KINASE LECRK1"/>
    <property type="match status" value="1"/>
</dbReference>
<name>A0A199UNR1_ANACO</name>
<evidence type="ECO:0000256" key="6">
    <source>
        <dbReference type="ARBA" id="ARBA00022692"/>
    </source>
</evidence>
<dbReference type="FunFam" id="3.30.200.20:FF:000059">
    <property type="entry name" value="S-receptor-like serine/threonine-protein kinase"/>
    <property type="match status" value="2"/>
</dbReference>
<dbReference type="Gene3D" id="1.10.510.10">
    <property type="entry name" value="Transferase(Phosphotransferase) domain 1"/>
    <property type="match status" value="2"/>
</dbReference>
<comment type="caution">
    <text evidence="23">The sequence shown here is derived from an EMBL/GenBank/DDBJ whole genome shotgun (WGS) entry which is preliminary data.</text>
</comment>
<dbReference type="InterPro" id="IPR011009">
    <property type="entry name" value="Kinase-like_dom_sf"/>
</dbReference>
<evidence type="ECO:0000256" key="5">
    <source>
        <dbReference type="ARBA" id="ARBA00022679"/>
    </source>
</evidence>
<keyword evidence="3" id="KW-0723">Serine/threonine-protein kinase</keyword>